<dbReference type="CDD" id="cd00657">
    <property type="entry name" value="Ferritin_like"/>
    <property type="match status" value="1"/>
</dbReference>
<dbReference type="Proteomes" id="UP000245539">
    <property type="component" value="Unassembled WGS sequence"/>
</dbReference>
<dbReference type="SUPFAM" id="SSF47240">
    <property type="entry name" value="Ferritin-like"/>
    <property type="match status" value="1"/>
</dbReference>
<organism evidence="1 2">
    <name type="scientific">Leucothrix pacifica</name>
    <dbReference type="NCBI Taxonomy" id="1247513"/>
    <lineage>
        <taxon>Bacteria</taxon>
        <taxon>Pseudomonadati</taxon>
        <taxon>Pseudomonadota</taxon>
        <taxon>Gammaproteobacteria</taxon>
        <taxon>Thiotrichales</taxon>
        <taxon>Thiotrichaceae</taxon>
        <taxon>Leucothrix</taxon>
    </lineage>
</organism>
<evidence type="ECO:0000313" key="2">
    <source>
        <dbReference type="Proteomes" id="UP000245539"/>
    </source>
</evidence>
<dbReference type="AlphaFoldDB" id="A0A317CHB8"/>
<sequence length="255" mass="28876">MQSDIDLKVSQVRALFQEYESGGALCRESDTDIVRVEVPGRPEKPELVSPQSVKMRKLTTPEGRAVLVHAVCHIEFNAINLALDAIYRFREMPDQFYRNWLLVAAEEAKHFSLLRQRLSDMGHQYGDMPAHNGLWEMAVKTDHDVLIRMALVPRVLEARGLDVTPGMIKRLEQVGDTDTVAILHIILAEEIGHVAIGSHWFKYCCEKQDLEPEATFRELLKTYMGGGLRGPFYTEGRLQAGFTEEELAQLSELSP</sequence>
<evidence type="ECO:0000313" key="1">
    <source>
        <dbReference type="EMBL" id="PWQ97759.1"/>
    </source>
</evidence>
<dbReference type="InterPro" id="IPR011197">
    <property type="entry name" value="UCP012318"/>
</dbReference>
<reference evidence="1 2" key="1">
    <citation type="submission" date="2018-05" db="EMBL/GenBank/DDBJ databases">
        <title>Leucothrix arctica sp. nov., isolated from Arctic seawater.</title>
        <authorList>
            <person name="Choi A."/>
            <person name="Baek K."/>
        </authorList>
    </citation>
    <scope>NUCLEOTIDE SEQUENCE [LARGE SCALE GENOMIC DNA]</scope>
    <source>
        <strain evidence="1 2">JCM 18388</strain>
    </source>
</reference>
<dbReference type="PANTHER" id="PTHR42782">
    <property type="entry name" value="SI:CH73-314G15.3"/>
    <property type="match status" value="1"/>
</dbReference>
<protein>
    <submittedName>
        <fullName evidence="1">DUF455 domain-containing protein</fullName>
    </submittedName>
</protein>
<dbReference type="EMBL" id="QGKM01000023">
    <property type="protein sequence ID" value="PWQ97759.1"/>
    <property type="molecule type" value="Genomic_DNA"/>
</dbReference>
<name>A0A317CHB8_9GAMM</name>
<accession>A0A317CHB8</accession>
<gene>
    <name evidence="1" type="ORF">DKW60_10205</name>
</gene>
<keyword evidence="2" id="KW-1185">Reference proteome</keyword>
<dbReference type="PIRSF" id="PIRSF012318">
    <property type="entry name" value="UCP012318"/>
    <property type="match status" value="1"/>
</dbReference>
<dbReference type="OrthoDB" id="9778629at2"/>
<dbReference type="InterPro" id="IPR009078">
    <property type="entry name" value="Ferritin-like_SF"/>
</dbReference>
<dbReference type="PANTHER" id="PTHR42782:SF4">
    <property type="entry name" value="DUF455 DOMAIN-CONTAINING PROTEIN"/>
    <property type="match status" value="1"/>
</dbReference>
<dbReference type="InterPro" id="IPR007402">
    <property type="entry name" value="DUF455"/>
</dbReference>
<proteinExistence type="predicted"/>
<comment type="caution">
    <text evidence="1">The sequence shown here is derived from an EMBL/GenBank/DDBJ whole genome shotgun (WGS) entry which is preliminary data.</text>
</comment>
<dbReference type="Pfam" id="PF04305">
    <property type="entry name" value="DUF455"/>
    <property type="match status" value="1"/>
</dbReference>